<proteinExistence type="inferred from homology"/>
<dbReference type="InterPro" id="IPR006015">
    <property type="entry name" value="Universal_stress_UspA"/>
</dbReference>
<dbReference type="PANTHER" id="PTHR46268">
    <property type="entry name" value="STRESS RESPONSE PROTEIN NHAX"/>
    <property type="match status" value="1"/>
</dbReference>
<dbReference type="Pfam" id="PF00582">
    <property type="entry name" value="Usp"/>
    <property type="match status" value="1"/>
</dbReference>
<dbReference type="Proteomes" id="UP001501729">
    <property type="component" value="Unassembled WGS sequence"/>
</dbReference>
<evidence type="ECO:0000313" key="3">
    <source>
        <dbReference type="EMBL" id="GAA5060882.1"/>
    </source>
</evidence>
<dbReference type="CDD" id="cd00293">
    <property type="entry name" value="USP-like"/>
    <property type="match status" value="1"/>
</dbReference>
<feature type="domain" description="UspA" evidence="2">
    <location>
        <begin position="1"/>
        <end position="145"/>
    </location>
</feature>
<dbReference type="Gene3D" id="3.40.50.620">
    <property type="entry name" value="HUPs"/>
    <property type="match status" value="1"/>
</dbReference>
<dbReference type="InterPro" id="IPR006016">
    <property type="entry name" value="UspA"/>
</dbReference>
<protein>
    <submittedName>
        <fullName evidence="3">Universal stress protein</fullName>
    </submittedName>
</protein>
<dbReference type="PANTHER" id="PTHR46268:SF6">
    <property type="entry name" value="UNIVERSAL STRESS PROTEIN UP12"/>
    <property type="match status" value="1"/>
</dbReference>
<dbReference type="PRINTS" id="PR01438">
    <property type="entry name" value="UNVRSLSTRESS"/>
</dbReference>
<dbReference type="EMBL" id="BAABKX010000019">
    <property type="protein sequence ID" value="GAA5060882.1"/>
    <property type="molecule type" value="Genomic_DNA"/>
</dbReference>
<dbReference type="GeneID" id="68615642"/>
<dbReference type="PIRSF" id="PIRSF006276">
    <property type="entry name" value="UspA"/>
    <property type="match status" value="1"/>
</dbReference>
<evidence type="ECO:0000313" key="4">
    <source>
        <dbReference type="Proteomes" id="UP001501729"/>
    </source>
</evidence>
<gene>
    <name evidence="3" type="ORF">GCM10025751_46510</name>
</gene>
<reference evidence="3 4" key="1">
    <citation type="journal article" date="2019" name="Int. J. Syst. Evol. Microbiol.">
        <title>The Global Catalogue of Microorganisms (GCM) 10K type strain sequencing project: providing services to taxonomists for standard genome sequencing and annotation.</title>
        <authorList>
            <consortium name="The Broad Institute Genomics Platform"/>
            <consortium name="The Broad Institute Genome Sequencing Center for Infectious Disease"/>
            <person name="Wu L."/>
            <person name="Ma J."/>
        </authorList>
    </citation>
    <scope>NUCLEOTIDE SEQUENCE [LARGE SCALE GENOMIC DNA]</scope>
    <source>
        <strain evidence="3 4">JCM 17504</strain>
    </source>
</reference>
<accession>A0AAV3UNS7</accession>
<comment type="similarity">
    <text evidence="1">Belongs to the universal stress protein A family.</text>
</comment>
<sequence length="149" mass="16139">MYDQILIPTDGSDGTKTAVKQAITHAQTYDAELHVLHVIDQSAVEITAPPTIEGISADVVHEQLDEQGQSLINEVTEEANKSGVSTTTEIVEYGRPHEEIQSYAAEQDIDLIVIGTHGRSGLNRQLLGSVAEKVIRTAEVPILAVQLDE</sequence>
<comment type="caution">
    <text evidence="3">The sequence shown here is derived from an EMBL/GenBank/DDBJ whole genome shotgun (WGS) entry which is preliminary data.</text>
</comment>
<dbReference type="RefSeq" id="WP_227777506.1">
    <property type="nucleotide sequence ID" value="NZ_BAABKX010000019.1"/>
</dbReference>
<dbReference type="SUPFAM" id="SSF52402">
    <property type="entry name" value="Adenine nucleotide alpha hydrolases-like"/>
    <property type="match status" value="1"/>
</dbReference>
<evidence type="ECO:0000256" key="1">
    <source>
        <dbReference type="ARBA" id="ARBA00008791"/>
    </source>
</evidence>
<organism evidence="3 4">
    <name type="scientific">Haladaptatus pallidirubidus</name>
    <dbReference type="NCBI Taxonomy" id="1008152"/>
    <lineage>
        <taxon>Archaea</taxon>
        <taxon>Methanobacteriati</taxon>
        <taxon>Methanobacteriota</taxon>
        <taxon>Stenosarchaea group</taxon>
        <taxon>Halobacteria</taxon>
        <taxon>Halobacteriales</taxon>
        <taxon>Haladaptataceae</taxon>
        <taxon>Haladaptatus</taxon>
    </lineage>
</organism>
<dbReference type="AlphaFoldDB" id="A0AAV3UNS7"/>
<keyword evidence="4" id="KW-1185">Reference proteome</keyword>
<dbReference type="InterPro" id="IPR014729">
    <property type="entry name" value="Rossmann-like_a/b/a_fold"/>
</dbReference>
<evidence type="ECO:0000259" key="2">
    <source>
        <dbReference type="Pfam" id="PF00582"/>
    </source>
</evidence>
<name>A0AAV3UNS7_9EURY</name>